<sequence>MLGLDTADLKKAEKGINKNYLPLMLRYQQVRQLSERLCQPLASEDYVIQTVPDVSPPKWHLAHTSWFFEQFILIPNLKGYSPFHPMYGYLFNSYYESAGQFWPRFQRGLLSRPTVAEIYEYRQHIDENMASLAIQMEAKEEWETLITPLIELGVNHEQQHQELLLADLKHIFATNPLRPAYQKLARSDLKEGAEIKGLDWCKFKGGLFFIGHVGKDFAYDNEGPSHQVYLQPFRLARRLITNGEYLAFMEAGGYQEPRYWLSDGWSFARQQNWQAPLYWEQQHENWWYMTLNGMRPVWKEAPVCHLSYYEADAYARWVGYRLPTEAEWEMAAQTLPCQGNFLDSGMLQPLPASIIAGDTLDQVFGDVWEWTGSPYIPYPGYQPLSGAMSEYNGKFMCNQMILRGGSCLSTRDHLRASYRNFFPPHSRWQFTGLRLATDA</sequence>
<evidence type="ECO:0000259" key="4">
    <source>
        <dbReference type="Pfam" id="PF03781"/>
    </source>
</evidence>
<dbReference type="KEGG" id="ntt:TAO_0733"/>
<feature type="domain" description="DinB-like" evidence="5">
    <location>
        <begin position="27"/>
        <end position="162"/>
    </location>
</feature>
<dbReference type="EMBL" id="AP014836">
    <property type="protein sequence ID" value="BAW80103.1"/>
    <property type="molecule type" value="Genomic_DNA"/>
</dbReference>
<dbReference type="InterPro" id="IPR051043">
    <property type="entry name" value="Sulfatase_Mod_Factor_Kinase"/>
</dbReference>
<dbReference type="PANTHER" id="PTHR23150">
    <property type="entry name" value="SULFATASE MODIFYING FACTOR 1, 2"/>
    <property type="match status" value="1"/>
</dbReference>
<dbReference type="InterPro" id="IPR024775">
    <property type="entry name" value="DinB-like"/>
</dbReference>
<dbReference type="InterPro" id="IPR005532">
    <property type="entry name" value="SUMF_dom"/>
</dbReference>
<dbReference type="AlphaFoldDB" id="A0A1Q2SLW1"/>
<dbReference type="InterPro" id="IPR042095">
    <property type="entry name" value="SUMF_sf"/>
</dbReference>
<dbReference type="Gene3D" id="3.90.1580.10">
    <property type="entry name" value="paralog of FGE (formylglycine-generating enzyme)"/>
    <property type="match status" value="2"/>
</dbReference>
<dbReference type="InterPro" id="IPR016187">
    <property type="entry name" value="CTDL_fold"/>
</dbReference>
<feature type="domain" description="Sulfatase-modifying factor enzyme-like" evidence="4">
    <location>
        <begin position="362"/>
        <end position="436"/>
    </location>
</feature>
<reference evidence="6 7" key="1">
    <citation type="journal article" date="2017" name="ISME J.">
        <title>An acid-tolerant ammonia-oxidizing ?-proteobacterium from soil.</title>
        <authorList>
            <person name="Hayatsu M."/>
            <person name="Tago K."/>
            <person name="Uchiyama I."/>
            <person name="Toyoda A."/>
            <person name="Wang Y."/>
            <person name="Shimomura Y."/>
            <person name="Okubo T."/>
            <person name="Kurisu F."/>
            <person name="Hirono Y."/>
            <person name="Nonaka K."/>
            <person name="Akiyama H."/>
            <person name="Itoh T."/>
            <person name="Takami H."/>
        </authorList>
    </citation>
    <scope>NUCLEOTIDE SEQUENCE [LARGE SCALE GENOMIC DNA]</scope>
    <source>
        <strain evidence="6 7">TAO100</strain>
    </source>
</reference>
<feature type="domain" description="Sulfatase-modifying factor enzyme-like" evidence="4">
    <location>
        <begin position="202"/>
        <end position="333"/>
    </location>
</feature>
<evidence type="ECO:0000256" key="2">
    <source>
        <dbReference type="ARBA" id="ARBA00023004"/>
    </source>
</evidence>
<dbReference type="GO" id="GO:0052699">
    <property type="term" value="P:ergothioneine biosynthetic process"/>
    <property type="evidence" value="ECO:0007669"/>
    <property type="project" value="InterPro"/>
</dbReference>
<keyword evidence="1" id="KW-0560">Oxidoreductase</keyword>
<protein>
    <submittedName>
        <fullName evidence="6">Formylglycine-generating sulfatase enzyme</fullName>
    </submittedName>
</protein>
<keyword evidence="2" id="KW-0408">Iron</keyword>
<dbReference type="InterPro" id="IPR017806">
    <property type="entry name" value="EgtB"/>
</dbReference>
<dbReference type="Pfam" id="PF12867">
    <property type="entry name" value="DinB_2"/>
    <property type="match status" value="1"/>
</dbReference>
<dbReference type="Pfam" id="PF03781">
    <property type="entry name" value="FGE-sulfatase"/>
    <property type="match status" value="2"/>
</dbReference>
<evidence type="ECO:0000256" key="3">
    <source>
        <dbReference type="ARBA" id="ARBA00037882"/>
    </source>
</evidence>
<evidence type="ECO:0000313" key="6">
    <source>
        <dbReference type="EMBL" id="BAW80103.1"/>
    </source>
</evidence>
<dbReference type="PANTHER" id="PTHR23150:SF36">
    <property type="entry name" value="HERCYNINE OXYGENASE"/>
    <property type="match status" value="1"/>
</dbReference>
<gene>
    <name evidence="6" type="ORF">TAO_0733</name>
</gene>
<keyword evidence="7" id="KW-1185">Reference proteome</keyword>
<proteinExistence type="predicted"/>
<dbReference type="OrthoDB" id="9768004at2"/>
<dbReference type="Proteomes" id="UP000243679">
    <property type="component" value="Chromosome"/>
</dbReference>
<evidence type="ECO:0000259" key="5">
    <source>
        <dbReference type="Pfam" id="PF12867"/>
    </source>
</evidence>
<comment type="pathway">
    <text evidence="3">Amino-acid biosynthesis; ergothioneine biosynthesis.</text>
</comment>
<name>A0A1Q2SLW1_9GAMM</name>
<dbReference type="SUPFAM" id="SSF56436">
    <property type="entry name" value="C-type lectin-like"/>
    <property type="match status" value="1"/>
</dbReference>
<dbReference type="NCBIfam" id="TIGR03440">
    <property type="entry name" value="egtB_TIGR03440"/>
    <property type="match status" value="1"/>
</dbReference>
<evidence type="ECO:0000313" key="7">
    <source>
        <dbReference type="Proteomes" id="UP000243679"/>
    </source>
</evidence>
<accession>A0A1Q2SLW1</accession>
<evidence type="ECO:0000256" key="1">
    <source>
        <dbReference type="ARBA" id="ARBA00023002"/>
    </source>
</evidence>
<organism evidence="6 7">
    <name type="scientific">Candidatus Nitrosoglobus terrae</name>
    <dbReference type="NCBI Taxonomy" id="1630141"/>
    <lineage>
        <taxon>Bacteria</taxon>
        <taxon>Pseudomonadati</taxon>
        <taxon>Pseudomonadota</taxon>
        <taxon>Gammaproteobacteria</taxon>
        <taxon>Chromatiales</taxon>
        <taxon>Chromatiaceae</taxon>
        <taxon>Candidatus Nitrosoglobus</taxon>
    </lineage>
</organism>